<dbReference type="InterPro" id="IPR003439">
    <property type="entry name" value="ABC_transporter-like_ATP-bd"/>
</dbReference>
<dbReference type="CDD" id="cd03255">
    <property type="entry name" value="ABC_MJ0796_LolCDE_FtsE"/>
    <property type="match status" value="1"/>
</dbReference>
<dbReference type="RefSeq" id="WP_033380985.1">
    <property type="nucleotide sequence ID" value="NZ_FWXV01000001.1"/>
</dbReference>
<dbReference type="Proteomes" id="UP000192674">
    <property type="component" value="Unassembled WGS sequence"/>
</dbReference>
<gene>
    <name evidence="5" type="ORF">SAMN05661093_00418</name>
</gene>
<keyword evidence="1" id="KW-0813">Transport</keyword>
<sequence length="225" mass="23578">MTEPILAGRGVVKRYGDVTALAGVDITIEAGEVVAIVGPSGSGKSTLLHVLAGILPADGGEVFLGRQAITRLSETERSKLRRSQFGFVFQSGMLVAELTAEENVALPMLLAGTPRDQGIAAAREWLVRLGLGGLANRRPGEVSGGQLQRMAIARALAHRPQVIFADEPTGALDTKTGQETISALLTVAKETNAAVVIVTHDVSVANRAQRVIEMRDGLIAVRAAA</sequence>
<organism evidence="5 6">
    <name type="scientific">Kibdelosporangium aridum</name>
    <dbReference type="NCBI Taxonomy" id="2030"/>
    <lineage>
        <taxon>Bacteria</taxon>
        <taxon>Bacillati</taxon>
        <taxon>Actinomycetota</taxon>
        <taxon>Actinomycetes</taxon>
        <taxon>Pseudonocardiales</taxon>
        <taxon>Pseudonocardiaceae</taxon>
        <taxon>Kibdelosporangium</taxon>
    </lineage>
</organism>
<name>A0A1W1ZYE0_KIBAR</name>
<dbReference type="Pfam" id="PF00005">
    <property type="entry name" value="ABC_tran"/>
    <property type="match status" value="1"/>
</dbReference>
<dbReference type="AlphaFoldDB" id="A0A1W1ZYE0"/>
<dbReference type="InterPro" id="IPR017911">
    <property type="entry name" value="MacB-like_ATP-bd"/>
</dbReference>
<dbReference type="PROSITE" id="PS50893">
    <property type="entry name" value="ABC_TRANSPORTER_2"/>
    <property type="match status" value="1"/>
</dbReference>
<protein>
    <submittedName>
        <fullName evidence="5">Putative ABC transport system ATP-binding protein</fullName>
    </submittedName>
</protein>
<dbReference type="PROSITE" id="PS00211">
    <property type="entry name" value="ABC_TRANSPORTER_1"/>
    <property type="match status" value="1"/>
</dbReference>
<dbReference type="InterPro" id="IPR015854">
    <property type="entry name" value="ABC_transpr_LolD-like"/>
</dbReference>
<accession>A0A1W1ZYE0</accession>
<keyword evidence="2" id="KW-0547">Nucleotide-binding</keyword>
<evidence type="ECO:0000256" key="2">
    <source>
        <dbReference type="ARBA" id="ARBA00022741"/>
    </source>
</evidence>
<feature type="domain" description="ABC transporter" evidence="4">
    <location>
        <begin position="6"/>
        <end position="223"/>
    </location>
</feature>
<dbReference type="PANTHER" id="PTHR24220:SF685">
    <property type="entry name" value="ABC TRANSPORTER RELATED"/>
    <property type="match status" value="1"/>
</dbReference>
<reference evidence="5 6" key="1">
    <citation type="submission" date="2017-04" db="EMBL/GenBank/DDBJ databases">
        <authorList>
            <person name="Afonso C.L."/>
            <person name="Miller P.J."/>
            <person name="Scott M.A."/>
            <person name="Spackman E."/>
            <person name="Goraichik I."/>
            <person name="Dimitrov K.M."/>
            <person name="Suarez D.L."/>
            <person name="Swayne D.E."/>
        </authorList>
    </citation>
    <scope>NUCLEOTIDE SEQUENCE [LARGE SCALE GENOMIC DNA]</scope>
    <source>
        <strain evidence="5 6">DSM 43828</strain>
    </source>
</reference>
<dbReference type="SUPFAM" id="SSF52540">
    <property type="entry name" value="P-loop containing nucleoside triphosphate hydrolases"/>
    <property type="match status" value="1"/>
</dbReference>
<dbReference type="GO" id="GO:0005524">
    <property type="term" value="F:ATP binding"/>
    <property type="evidence" value="ECO:0007669"/>
    <property type="project" value="UniProtKB-KW"/>
</dbReference>
<proteinExistence type="predicted"/>
<dbReference type="GO" id="GO:0022857">
    <property type="term" value="F:transmembrane transporter activity"/>
    <property type="evidence" value="ECO:0007669"/>
    <property type="project" value="TreeGrafter"/>
</dbReference>
<dbReference type="InterPro" id="IPR017871">
    <property type="entry name" value="ABC_transporter-like_CS"/>
</dbReference>
<keyword evidence="3 5" id="KW-0067">ATP-binding</keyword>
<keyword evidence="6" id="KW-1185">Reference proteome</keyword>
<dbReference type="InterPro" id="IPR027417">
    <property type="entry name" value="P-loop_NTPase"/>
</dbReference>
<dbReference type="GO" id="GO:0016887">
    <property type="term" value="F:ATP hydrolysis activity"/>
    <property type="evidence" value="ECO:0007669"/>
    <property type="project" value="InterPro"/>
</dbReference>
<dbReference type="EMBL" id="FWXV01000001">
    <property type="protein sequence ID" value="SMC53414.1"/>
    <property type="molecule type" value="Genomic_DNA"/>
</dbReference>
<evidence type="ECO:0000259" key="4">
    <source>
        <dbReference type="PROSITE" id="PS50893"/>
    </source>
</evidence>
<dbReference type="Gene3D" id="3.40.50.300">
    <property type="entry name" value="P-loop containing nucleotide triphosphate hydrolases"/>
    <property type="match status" value="1"/>
</dbReference>
<evidence type="ECO:0000256" key="3">
    <source>
        <dbReference type="ARBA" id="ARBA00022840"/>
    </source>
</evidence>
<evidence type="ECO:0000256" key="1">
    <source>
        <dbReference type="ARBA" id="ARBA00022448"/>
    </source>
</evidence>
<dbReference type="SMART" id="SM00382">
    <property type="entry name" value="AAA"/>
    <property type="match status" value="1"/>
</dbReference>
<evidence type="ECO:0000313" key="5">
    <source>
        <dbReference type="EMBL" id="SMC53414.1"/>
    </source>
</evidence>
<evidence type="ECO:0000313" key="6">
    <source>
        <dbReference type="Proteomes" id="UP000192674"/>
    </source>
</evidence>
<dbReference type="PANTHER" id="PTHR24220">
    <property type="entry name" value="IMPORT ATP-BINDING PROTEIN"/>
    <property type="match status" value="1"/>
</dbReference>
<dbReference type="InterPro" id="IPR003593">
    <property type="entry name" value="AAA+_ATPase"/>
</dbReference>
<dbReference type="GO" id="GO:0005886">
    <property type="term" value="C:plasma membrane"/>
    <property type="evidence" value="ECO:0007669"/>
    <property type="project" value="TreeGrafter"/>
</dbReference>